<dbReference type="AlphaFoldDB" id="A0A3L6RT35"/>
<organism evidence="2 3">
    <name type="scientific">Panicum miliaceum</name>
    <name type="common">Proso millet</name>
    <name type="synonym">Broomcorn millet</name>
    <dbReference type="NCBI Taxonomy" id="4540"/>
    <lineage>
        <taxon>Eukaryota</taxon>
        <taxon>Viridiplantae</taxon>
        <taxon>Streptophyta</taxon>
        <taxon>Embryophyta</taxon>
        <taxon>Tracheophyta</taxon>
        <taxon>Spermatophyta</taxon>
        <taxon>Magnoliopsida</taxon>
        <taxon>Liliopsida</taxon>
        <taxon>Poales</taxon>
        <taxon>Poaceae</taxon>
        <taxon>PACMAD clade</taxon>
        <taxon>Panicoideae</taxon>
        <taxon>Panicodae</taxon>
        <taxon>Paniceae</taxon>
        <taxon>Panicinae</taxon>
        <taxon>Panicum</taxon>
        <taxon>Panicum sect. Panicum</taxon>
    </lineage>
</organism>
<accession>A0A3L6RT35</accession>
<feature type="compositionally biased region" description="Polar residues" evidence="1">
    <location>
        <begin position="169"/>
        <end position="181"/>
    </location>
</feature>
<keyword evidence="3" id="KW-1185">Reference proteome</keyword>
<proteinExistence type="predicted"/>
<sequence>MSGHTDQVGAGDARAGSAAGADDGKPRPRPMVRKAGPSWTDEQFARKRTGVRKRILRYLRTRRRWTPQQQPKLAEQLEEILYTEFPSKNDYYNMLKRGSVEAQLLPFACKILNARNRQNRQNTQVERQTTSSFSANMAATPFSTAWWLNLSVVQGTEHVGKVANHDGLSEQSASIPPVQNKNADERDRTDMGLPQHQPMGDMAFSGADQQFLMLRTATREKIIKYIERRPMAAMWDKRLSAVLARRFEDTLYTKFPNMNEYYNMMKGPIEPRLLFAIRTYKAQKQQNQQDPQMARATTSSSGTITQDVNHDDLCEQFASLLADVQNKNANEHIMTE</sequence>
<dbReference type="Proteomes" id="UP000275267">
    <property type="component" value="Unassembled WGS sequence"/>
</dbReference>
<feature type="compositionally biased region" description="Polar residues" evidence="1">
    <location>
        <begin position="295"/>
        <end position="304"/>
    </location>
</feature>
<protein>
    <submittedName>
        <fullName evidence="2">Histone acetyltransferase HAC-like 1</fullName>
    </submittedName>
</protein>
<evidence type="ECO:0000313" key="2">
    <source>
        <dbReference type="EMBL" id="RLN08464.1"/>
    </source>
</evidence>
<dbReference type="GO" id="GO:0016740">
    <property type="term" value="F:transferase activity"/>
    <property type="evidence" value="ECO:0007669"/>
    <property type="project" value="UniProtKB-KW"/>
</dbReference>
<gene>
    <name evidence="2" type="ORF">C2845_PM11G14050</name>
</gene>
<dbReference type="STRING" id="4540.A0A3L6RT35"/>
<name>A0A3L6RT35_PANMI</name>
<reference evidence="3" key="1">
    <citation type="journal article" date="2019" name="Nat. Commun.">
        <title>The genome of broomcorn millet.</title>
        <authorList>
            <person name="Zou C."/>
            <person name="Miki D."/>
            <person name="Li D."/>
            <person name="Tang Q."/>
            <person name="Xiao L."/>
            <person name="Rajput S."/>
            <person name="Deng P."/>
            <person name="Jia W."/>
            <person name="Huang R."/>
            <person name="Zhang M."/>
            <person name="Sun Y."/>
            <person name="Hu J."/>
            <person name="Fu X."/>
            <person name="Schnable P.S."/>
            <person name="Li F."/>
            <person name="Zhang H."/>
            <person name="Feng B."/>
            <person name="Zhu X."/>
            <person name="Liu R."/>
            <person name="Schnable J.C."/>
            <person name="Zhu J.-K."/>
            <person name="Zhang H."/>
        </authorList>
    </citation>
    <scope>NUCLEOTIDE SEQUENCE [LARGE SCALE GENOMIC DNA]</scope>
</reference>
<feature type="region of interest" description="Disordered" evidence="1">
    <location>
        <begin position="166"/>
        <end position="192"/>
    </location>
</feature>
<comment type="caution">
    <text evidence="2">The sequence shown here is derived from an EMBL/GenBank/DDBJ whole genome shotgun (WGS) entry which is preliminary data.</text>
</comment>
<feature type="compositionally biased region" description="Low complexity" evidence="1">
    <location>
        <begin position="9"/>
        <end position="21"/>
    </location>
</feature>
<evidence type="ECO:0000256" key="1">
    <source>
        <dbReference type="SAM" id="MobiDB-lite"/>
    </source>
</evidence>
<evidence type="ECO:0000313" key="3">
    <source>
        <dbReference type="Proteomes" id="UP000275267"/>
    </source>
</evidence>
<feature type="region of interest" description="Disordered" evidence="1">
    <location>
        <begin position="1"/>
        <end position="41"/>
    </location>
</feature>
<dbReference type="OrthoDB" id="692477at2759"/>
<feature type="region of interest" description="Disordered" evidence="1">
    <location>
        <begin position="284"/>
        <end position="304"/>
    </location>
</feature>
<dbReference type="EMBL" id="PQIB02000007">
    <property type="protein sequence ID" value="RLN08464.1"/>
    <property type="molecule type" value="Genomic_DNA"/>
</dbReference>